<sequence>MISTDDYLYFTGRALDGMAAIVAALGDDLANAQPLPGANSPFALLTHCVGVADFWSGALVAGRAVDRDRDAEFTAAGPVAPLLAEVRALRDRLTADVTGLTGDAPLRGTPPAAYAGPPRTLTRGGALLHVLEELAQHHGQMEILRDALMNGARS</sequence>
<dbReference type="EMBL" id="JAUSRA010000001">
    <property type="protein sequence ID" value="MDP9795863.1"/>
    <property type="molecule type" value="Genomic_DNA"/>
</dbReference>
<dbReference type="InterPro" id="IPR034660">
    <property type="entry name" value="DinB/YfiT-like"/>
</dbReference>
<evidence type="ECO:0000313" key="2">
    <source>
        <dbReference type="EMBL" id="MDP9795863.1"/>
    </source>
</evidence>
<name>A0ABT9MWP5_9ACTN</name>
<dbReference type="Proteomes" id="UP001240984">
    <property type="component" value="Unassembled WGS sequence"/>
</dbReference>
<dbReference type="SUPFAM" id="SSF109854">
    <property type="entry name" value="DinB/YfiT-like putative metalloenzymes"/>
    <property type="match status" value="1"/>
</dbReference>
<keyword evidence="3" id="KW-1185">Reference proteome</keyword>
<dbReference type="Pfam" id="PF12867">
    <property type="entry name" value="DinB_2"/>
    <property type="match status" value="1"/>
</dbReference>
<dbReference type="RefSeq" id="WP_306832005.1">
    <property type="nucleotide sequence ID" value="NZ_JAUSRA010000001.1"/>
</dbReference>
<accession>A0ABT9MWP5</accession>
<reference evidence="2 3" key="1">
    <citation type="submission" date="2023-07" db="EMBL/GenBank/DDBJ databases">
        <title>Sequencing the genomes of 1000 actinobacteria strains.</title>
        <authorList>
            <person name="Klenk H.-P."/>
        </authorList>
    </citation>
    <scope>NUCLEOTIDE SEQUENCE [LARGE SCALE GENOMIC DNA]</scope>
    <source>
        <strain evidence="2 3">DSM 44710</strain>
    </source>
</reference>
<dbReference type="InterPro" id="IPR024775">
    <property type="entry name" value="DinB-like"/>
</dbReference>
<gene>
    <name evidence="2" type="ORF">J2S43_004375</name>
</gene>
<proteinExistence type="predicted"/>
<dbReference type="Gene3D" id="1.20.120.450">
    <property type="entry name" value="dinb family like domain"/>
    <property type="match status" value="1"/>
</dbReference>
<feature type="domain" description="DinB-like" evidence="1">
    <location>
        <begin position="15"/>
        <end position="141"/>
    </location>
</feature>
<protein>
    <submittedName>
        <fullName evidence="2">Damage-inducible protein DinB</fullName>
    </submittedName>
</protein>
<evidence type="ECO:0000313" key="3">
    <source>
        <dbReference type="Proteomes" id="UP001240984"/>
    </source>
</evidence>
<organism evidence="2 3">
    <name type="scientific">Catenuloplanes nepalensis</name>
    <dbReference type="NCBI Taxonomy" id="587533"/>
    <lineage>
        <taxon>Bacteria</taxon>
        <taxon>Bacillati</taxon>
        <taxon>Actinomycetota</taxon>
        <taxon>Actinomycetes</taxon>
        <taxon>Micromonosporales</taxon>
        <taxon>Micromonosporaceae</taxon>
        <taxon>Catenuloplanes</taxon>
    </lineage>
</organism>
<evidence type="ECO:0000259" key="1">
    <source>
        <dbReference type="Pfam" id="PF12867"/>
    </source>
</evidence>
<comment type="caution">
    <text evidence="2">The sequence shown here is derived from an EMBL/GenBank/DDBJ whole genome shotgun (WGS) entry which is preliminary data.</text>
</comment>